<keyword evidence="1" id="KW-0732">Signal</keyword>
<gene>
    <name evidence="2" type="ORF">NGB36_22890</name>
</gene>
<feature type="chain" id="PRO_5046979051" description="Secreted protein" evidence="1">
    <location>
        <begin position="21"/>
        <end position="101"/>
    </location>
</feature>
<sequence>MTAAAAVTAVVVAVTAAAPAPGGPAAAGPQCYTATQGSTAAAACHNPDPEQVWLRLHIRCARWWDPSVDTAAATVGPAQTIVLSGRCWKEIRAVWVTLTRR</sequence>
<dbReference type="EMBL" id="JANFNG010000021">
    <property type="protein sequence ID" value="MCQ4083372.1"/>
    <property type="molecule type" value="Genomic_DNA"/>
</dbReference>
<evidence type="ECO:0008006" key="4">
    <source>
        <dbReference type="Google" id="ProtNLM"/>
    </source>
</evidence>
<comment type="caution">
    <text evidence="2">The sequence shown here is derived from an EMBL/GenBank/DDBJ whole genome shotgun (WGS) entry which is preliminary data.</text>
</comment>
<proteinExistence type="predicted"/>
<name>A0ABT1Q0A4_9ACTN</name>
<feature type="signal peptide" evidence="1">
    <location>
        <begin position="1"/>
        <end position="20"/>
    </location>
</feature>
<organism evidence="2 3">
    <name type="scientific">Streptomyces humicola</name>
    <dbReference type="NCBI Taxonomy" id="2953240"/>
    <lineage>
        <taxon>Bacteria</taxon>
        <taxon>Bacillati</taxon>
        <taxon>Actinomycetota</taxon>
        <taxon>Actinomycetes</taxon>
        <taxon>Kitasatosporales</taxon>
        <taxon>Streptomycetaceae</taxon>
        <taxon>Streptomyces</taxon>
    </lineage>
</organism>
<dbReference type="Proteomes" id="UP001057702">
    <property type="component" value="Unassembled WGS sequence"/>
</dbReference>
<keyword evidence="3" id="KW-1185">Reference proteome</keyword>
<reference evidence="2" key="1">
    <citation type="submission" date="2022-06" db="EMBL/GenBank/DDBJ databases">
        <title>Draft genome sequence of Streptomyces sp. RB6PN25 isolated from peat swamp forest in Thailand.</title>
        <authorList>
            <person name="Duangmal K."/>
            <person name="Klaysubun C."/>
        </authorList>
    </citation>
    <scope>NUCLEOTIDE SEQUENCE</scope>
    <source>
        <strain evidence="2">RB6PN25</strain>
    </source>
</reference>
<evidence type="ECO:0000256" key="1">
    <source>
        <dbReference type="SAM" id="SignalP"/>
    </source>
</evidence>
<accession>A0ABT1Q0A4</accession>
<evidence type="ECO:0000313" key="2">
    <source>
        <dbReference type="EMBL" id="MCQ4083372.1"/>
    </source>
</evidence>
<protein>
    <recommendedName>
        <fullName evidence="4">Secreted protein</fullName>
    </recommendedName>
</protein>
<evidence type="ECO:0000313" key="3">
    <source>
        <dbReference type="Proteomes" id="UP001057702"/>
    </source>
</evidence>
<dbReference type="RefSeq" id="WP_255922324.1">
    <property type="nucleotide sequence ID" value="NZ_JANFNG010000021.1"/>
</dbReference>